<evidence type="ECO:0000313" key="3">
    <source>
        <dbReference type="Proteomes" id="UP001159427"/>
    </source>
</evidence>
<accession>A0ABN8N503</accession>
<keyword evidence="3" id="KW-1185">Reference proteome</keyword>
<reference evidence="2 3" key="1">
    <citation type="submission" date="2022-05" db="EMBL/GenBank/DDBJ databases">
        <authorList>
            <consortium name="Genoscope - CEA"/>
            <person name="William W."/>
        </authorList>
    </citation>
    <scope>NUCLEOTIDE SEQUENCE [LARGE SCALE GENOMIC DNA]</scope>
</reference>
<dbReference type="EMBL" id="CALNXI010000742">
    <property type="protein sequence ID" value="CAH3043055.1"/>
    <property type="molecule type" value="Genomic_DNA"/>
</dbReference>
<protein>
    <submittedName>
        <fullName evidence="2">Uncharacterized protein</fullName>
    </submittedName>
</protein>
<gene>
    <name evidence="2" type="ORF">PEVE_00040554</name>
</gene>
<evidence type="ECO:0000313" key="2">
    <source>
        <dbReference type="EMBL" id="CAH3043055.1"/>
    </source>
</evidence>
<sequence length="164" mass="18650">MARHYHRQGDYNPYEDEQHRMEVDQSGPFGYPPYASYHPDPRAQTLAQQQQQRSLQTSEQMLYGIYENTMGVIEELEAFEEQGHGKTQAVIEAELVSLEAQMMFAPSEAKESAKSAMIQRTLMWVAAREETGVPKGLVDEYVKNVLHVLNGKPMKLPPRKKGPA</sequence>
<comment type="caution">
    <text evidence="2">The sequence shown here is derived from an EMBL/GenBank/DDBJ whole genome shotgun (WGS) entry which is preliminary data.</text>
</comment>
<organism evidence="2 3">
    <name type="scientific">Porites evermanni</name>
    <dbReference type="NCBI Taxonomy" id="104178"/>
    <lineage>
        <taxon>Eukaryota</taxon>
        <taxon>Metazoa</taxon>
        <taxon>Cnidaria</taxon>
        <taxon>Anthozoa</taxon>
        <taxon>Hexacorallia</taxon>
        <taxon>Scleractinia</taxon>
        <taxon>Fungiina</taxon>
        <taxon>Poritidae</taxon>
        <taxon>Porites</taxon>
    </lineage>
</organism>
<proteinExistence type="predicted"/>
<evidence type="ECO:0000256" key="1">
    <source>
        <dbReference type="SAM" id="MobiDB-lite"/>
    </source>
</evidence>
<feature type="compositionally biased region" description="Low complexity" evidence="1">
    <location>
        <begin position="42"/>
        <end position="51"/>
    </location>
</feature>
<name>A0ABN8N503_9CNID</name>
<feature type="region of interest" description="Disordered" evidence="1">
    <location>
        <begin position="1"/>
        <end position="51"/>
    </location>
</feature>
<dbReference type="Proteomes" id="UP001159427">
    <property type="component" value="Unassembled WGS sequence"/>
</dbReference>